<comment type="caution">
    <text evidence="2">The sequence shown here is derived from an EMBL/GenBank/DDBJ whole genome shotgun (WGS) entry which is preliminary data.</text>
</comment>
<accession>K0SVA2</accession>
<evidence type="ECO:0000313" key="3">
    <source>
        <dbReference type="Proteomes" id="UP000266841"/>
    </source>
</evidence>
<sequence>MYFSSRAAPRMGFMPDHPKHPQDPAKQGIRSSSKHHATAPRGRPNRGRTTAPHAYAYAIYDIDTPISVYQHKNERRTAHERRVGTQLATLRYEAARKRAIGPSAFVETAKLERAVLATEKESEKLAQSRETRKARAAKLVKRCNQACNLLVMATYWGIAMVAVDGSRLSDASFESFDIVDSYNNRASSLWKGLFFPLSYNGLNYKIAQFGIDGDMRPSCVGALTVVWAARVTTGECVDIALKWRDATR</sequence>
<evidence type="ECO:0000256" key="1">
    <source>
        <dbReference type="SAM" id="MobiDB-lite"/>
    </source>
</evidence>
<dbReference type="EMBL" id="AGNL01010717">
    <property type="protein sequence ID" value="EJK68889.1"/>
    <property type="molecule type" value="Genomic_DNA"/>
</dbReference>
<dbReference type="OMA" id="HAYAYAI"/>
<organism evidence="2 3">
    <name type="scientific">Thalassiosira oceanica</name>
    <name type="common">Marine diatom</name>
    <dbReference type="NCBI Taxonomy" id="159749"/>
    <lineage>
        <taxon>Eukaryota</taxon>
        <taxon>Sar</taxon>
        <taxon>Stramenopiles</taxon>
        <taxon>Ochrophyta</taxon>
        <taxon>Bacillariophyta</taxon>
        <taxon>Coscinodiscophyceae</taxon>
        <taxon>Thalassiosirophycidae</taxon>
        <taxon>Thalassiosirales</taxon>
        <taxon>Thalassiosiraceae</taxon>
        <taxon>Thalassiosira</taxon>
    </lineage>
</organism>
<dbReference type="eggNOG" id="ENOG502SVTF">
    <property type="taxonomic scope" value="Eukaryota"/>
</dbReference>
<gene>
    <name evidence="2" type="ORF">THAOC_09894</name>
</gene>
<dbReference type="AlphaFoldDB" id="K0SVA2"/>
<feature type="compositionally biased region" description="Basic residues" evidence="1">
    <location>
        <begin position="32"/>
        <end position="46"/>
    </location>
</feature>
<feature type="region of interest" description="Disordered" evidence="1">
    <location>
        <begin position="1"/>
        <end position="50"/>
    </location>
</feature>
<reference evidence="2 3" key="1">
    <citation type="journal article" date="2012" name="Genome Biol.">
        <title>Genome and low-iron response of an oceanic diatom adapted to chronic iron limitation.</title>
        <authorList>
            <person name="Lommer M."/>
            <person name="Specht M."/>
            <person name="Roy A.S."/>
            <person name="Kraemer L."/>
            <person name="Andreson R."/>
            <person name="Gutowska M.A."/>
            <person name="Wolf J."/>
            <person name="Bergner S.V."/>
            <person name="Schilhabel M.B."/>
            <person name="Klostermeier U.C."/>
            <person name="Beiko R.G."/>
            <person name="Rosenstiel P."/>
            <person name="Hippler M."/>
            <person name="Laroche J."/>
        </authorList>
    </citation>
    <scope>NUCLEOTIDE SEQUENCE [LARGE SCALE GENOMIC DNA]</scope>
    <source>
        <strain evidence="2 3">CCMP1005</strain>
    </source>
</reference>
<evidence type="ECO:0000313" key="2">
    <source>
        <dbReference type="EMBL" id="EJK68889.1"/>
    </source>
</evidence>
<protein>
    <submittedName>
        <fullName evidence="2">Uncharacterized protein</fullName>
    </submittedName>
</protein>
<proteinExistence type="predicted"/>
<dbReference type="OrthoDB" id="38978at2759"/>
<keyword evidence="3" id="KW-1185">Reference proteome</keyword>
<name>K0SVA2_THAOC</name>
<dbReference type="Proteomes" id="UP000266841">
    <property type="component" value="Unassembled WGS sequence"/>
</dbReference>